<dbReference type="InParanoid" id="K2SP87"/>
<dbReference type="OrthoDB" id="3960568at2759"/>
<name>K2SP87_MACPH</name>
<feature type="region of interest" description="Disordered" evidence="1">
    <location>
        <begin position="86"/>
        <end position="136"/>
    </location>
</feature>
<accession>K2SP87</accession>
<reference evidence="2 3" key="1">
    <citation type="journal article" date="2012" name="BMC Genomics">
        <title>Tools to kill: Genome of one of the most destructive plant pathogenic fungi Macrophomina phaseolina.</title>
        <authorList>
            <person name="Islam M.S."/>
            <person name="Haque M.S."/>
            <person name="Islam M.M."/>
            <person name="Emdad E.M."/>
            <person name="Halim A."/>
            <person name="Hossen Q.M.M."/>
            <person name="Hossain M.Z."/>
            <person name="Ahmed B."/>
            <person name="Rahim S."/>
            <person name="Rahman M.S."/>
            <person name="Alam M.M."/>
            <person name="Hou S."/>
            <person name="Wan X."/>
            <person name="Saito J.A."/>
            <person name="Alam M."/>
        </authorList>
    </citation>
    <scope>NUCLEOTIDE SEQUENCE [LARGE SCALE GENOMIC DNA]</scope>
    <source>
        <strain evidence="2 3">MS6</strain>
    </source>
</reference>
<evidence type="ECO:0000313" key="2">
    <source>
        <dbReference type="EMBL" id="EKG18550.1"/>
    </source>
</evidence>
<evidence type="ECO:0000256" key="1">
    <source>
        <dbReference type="SAM" id="MobiDB-lite"/>
    </source>
</evidence>
<evidence type="ECO:0000313" key="3">
    <source>
        <dbReference type="Proteomes" id="UP000007129"/>
    </source>
</evidence>
<dbReference type="Proteomes" id="UP000007129">
    <property type="component" value="Unassembled WGS sequence"/>
</dbReference>
<gene>
    <name evidence="2" type="ORF">MPH_04189</name>
</gene>
<organism evidence="2 3">
    <name type="scientific">Macrophomina phaseolina (strain MS6)</name>
    <name type="common">Charcoal rot fungus</name>
    <dbReference type="NCBI Taxonomy" id="1126212"/>
    <lineage>
        <taxon>Eukaryota</taxon>
        <taxon>Fungi</taxon>
        <taxon>Dikarya</taxon>
        <taxon>Ascomycota</taxon>
        <taxon>Pezizomycotina</taxon>
        <taxon>Dothideomycetes</taxon>
        <taxon>Dothideomycetes incertae sedis</taxon>
        <taxon>Botryosphaeriales</taxon>
        <taxon>Botryosphaeriaceae</taxon>
        <taxon>Macrophomina</taxon>
    </lineage>
</organism>
<protein>
    <submittedName>
        <fullName evidence="2">Uncharacterized protein</fullName>
    </submittedName>
</protein>
<feature type="compositionally biased region" description="Basic residues" evidence="1">
    <location>
        <begin position="86"/>
        <end position="104"/>
    </location>
</feature>
<dbReference type="VEuPathDB" id="FungiDB:MPH_04189"/>
<comment type="caution">
    <text evidence="2">The sequence shown here is derived from an EMBL/GenBank/DDBJ whole genome shotgun (WGS) entry which is preliminary data.</text>
</comment>
<proteinExistence type="predicted"/>
<dbReference type="AlphaFoldDB" id="K2SP87"/>
<dbReference type="HOGENOM" id="CLU_774036_0_0_1"/>
<dbReference type="EMBL" id="AHHD01000206">
    <property type="protein sequence ID" value="EKG18550.1"/>
    <property type="molecule type" value="Genomic_DNA"/>
</dbReference>
<sequence>MIRPPRMSSIRYSNRCCSSELLNQLMIAQAMKWRKAQKSLLDLFDIEVNEREKPDGDAKKKIESMISMDARMFLYIPSHWLISKQRTSKHLPRPGTRPLRRTSSRSHGCTAGTKASRGSSQTKSRRCPARKQQVMQTRRQRLTLLADIFSGAGGAWYARGMANKDKTKSIPGKLMEVPPGGSTDAFCKPQLNRAAITIEAHNIMVFCDKGLKYATTQEEQKGAITDGTELTKVRSTSRTFFHESLHLEAQLEDTPIVTFKEGASAPEYEADGKTVKRGGEDGKKRVYGYLASYNLARFVPSVGDPDESDGEDTAMGDGVYDGPTNTVECYVFFALSMFHDQWAWEGNKGTAVKMPYKT</sequence>